<name>A0A2A2JZ72_9BILA</name>
<sequence length="190" mass="20642">MDVITRTTMPAASDDSQLLEWPAGCYATDPGKYVPCLRPQAERAGARVDRRTWLNVNCSIFRAVSMAFGSILSPLAASAIAPRSCRIIAWAVPVGIPFDFPAAYKHQYENGTTTNALDEEASYHKLLTSFGELSAIKEVIIGPLCSWSLEQVQVKSSSGRGSYRSAVRRYECGAVHSTPNPSLDDLWAGA</sequence>
<proteinExistence type="predicted"/>
<organism evidence="1 2">
    <name type="scientific">Diploscapter pachys</name>
    <dbReference type="NCBI Taxonomy" id="2018661"/>
    <lineage>
        <taxon>Eukaryota</taxon>
        <taxon>Metazoa</taxon>
        <taxon>Ecdysozoa</taxon>
        <taxon>Nematoda</taxon>
        <taxon>Chromadorea</taxon>
        <taxon>Rhabditida</taxon>
        <taxon>Rhabditina</taxon>
        <taxon>Rhabditomorpha</taxon>
        <taxon>Rhabditoidea</taxon>
        <taxon>Rhabditidae</taxon>
        <taxon>Diploscapter</taxon>
    </lineage>
</organism>
<keyword evidence="2" id="KW-1185">Reference proteome</keyword>
<evidence type="ECO:0000313" key="2">
    <source>
        <dbReference type="Proteomes" id="UP000218231"/>
    </source>
</evidence>
<dbReference type="Proteomes" id="UP000218231">
    <property type="component" value="Unassembled WGS sequence"/>
</dbReference>
<dbReference type="AlphaFoldDB" id="A0A2A2JZ72"/>
<reference evidence="1 2" key="1">
    <citation type="journal article" date="2017" name="Curr. Biol.">
        <title>Genome architecture and evolution of a unichromosomal asexual nematode.</title>
        <authorList>
            <person name="Fradin H."/>
            <person name="Zegar C."/>
            <person name="Gutwein M."/>
            <person name="Lucas J."/>
            <person name="Kovtun M."/>
            <person name="Corcoran D."/>
            <person name="Baugh L.R."/>
            <person name="Kiontke K."/>
            <person name="Gunsalus K."/>
            <person name="Fitch D.H."/>
            <person name="Piano F."/>
        </authorList>
    </citation>
    <scope>NUCLEOTIDE SEQUENCE [LARGE SCALE GENOMIC DNA]</scope>
    <source>
        <strain evidence="1">PF1309</strain>
    </source>
</reference>
<protein>
    <submittedName>
        <fullName evidence="1">Uncharacterized protein</fullName>
    </submittedName>
</protein>
<evidence type="ECO:0000313" key="1">
    <source>
        <dbReference type="EMBL" id="PAV66991.1"/>
    </source>
</evidence>
<dbReference type="EMBL" id="LIAE01010009">
    <property type="protein sequence ID" value="PAV66991.1"/>
    <property type="molecule type" value="Genomic_DNA"/>
</dbReference>
<accession>A0A2A2JZ72</accession>
<gene>
    <name evidence="1" type="ORF">WR25_25603</name>
</gene>
<comment type="caution">
    <text evidence="1">The sequence shown here is derived from an EMBL/GenBank/DDBJ whole genome shotgun (WGS) entry which is preliminary data.</text>
</comment>